<dbReference type="OrthoDB" id="270566at2157"/>
<feature type="compositionally biased region" description="Low complexity" evidence="1">
    <location>
        <begin position="35"/>
        <end position="51"/>
    </location>
</feature>
<reference evidence="2 3" key="1">
    <citation type="submission" date="2016-10" db="EMBL/GenBank/DDBJ databases">
        <authorList>
            <person name="de Groot N.N."/>
        </authorList>
    </citation>
    <scope>NUCLEOTIDE SEQUENCE [LARGE SCALE GENOMIC DNA]</scope>
    <source>
        <strain evidence="3">EB21,IBRC-M 10013,KCTC 4048</strain>
    </source>
</reference>
<sequence length="288" mass="30754">MRRRALLSTAGATLAGLAGCLSGSTGDDPADETDTTNGTVTPTDQPTTTQPAESPVDVSLATYQPAIVELATDSIHVIDDAGGYLFLSVDATAADAPPGRGEFTFVHGDEAYSPVDPVERQLWRQYHEDDSYGDGNESGWLLFELPEVVAAEHARVGWPGGEWRPGESLRTRLAAEYPALSMSFSVPETVPKGEHPTVTLTVRNEGDVDARFVAGLNRVGPRIAYTPVTAPSFIVPAGGSETWEYTGDFDTTPLGDGELGDGQHDMTYHLNSVLGRQSRQVRYVASDG</sequence>
<dbReference type="RefSeq" id="WP_089731828.1">
    <property type="nucleotide sequence ID" value="NZ_FNIA01000004.1"/>
</dbReference>
<evidence type="ECO:0000313" key="3">
    <source>
        <dbReference type="Proteomes" id="UP000199370"/>
    </source>
</evidence>
<gene>
    <name evidence="2" type="ORF">SAMN05192554_10448</name>
</gene>
<proteinExistence type="predicted"/>
<keyword evidence="3" id="KW-1185">Reference proteome</keyword>
<organism evidence="2 3">
    <name type="scientific">Haloarchaeobius iranensis</name>
    <dbReference type="NCBI Taxonomy" id="996166"/>
    <lineage>
        <taxon>Archaea</taxon>
        <taxon>Methanobacteriati</taxon>
        <taxon>Methanobacteriota</taxon>
        <taxon>Stenosarchaea group</taxon>
        <taxon>Halobacteria</taxon>
        <taxon>Halobacteriales</taxon>
        <taxon>Halorubellaceae</taxon>
        <taxon>Haloarchaeobius</taxon>
    </lineage>
</organism>
<protein>
    <submittedName>
        <fullName evidence="2">Uncharacterized protein</fullName>
    </submittedName>
</protein>
<evidence type="ECO:0000256" key="1">
    <source>
        <dbReference type="SAM" id="MobiDB-lite"/>
    </source>
</evidence>
<feature type="region of interest" description="Disordered" evidence="1">
    <location>
        <begin position="21"/>
        <end position="57"/>
    </location>
</feature>
<name>A0A1G9UCZ7_9EURY</name>
<dbReference type="Proteomes" id="UP000199370">
    <property type="component" value="Unassembled WGS sequence"/>
</dbReference>
<dbReference type="PROSITE" id="PS51257">
    <property type="entry name" value="PROKAR_LIPOPROTEIN"/>
    <property type="match status" value="1"/>
</dbReference>
<dbReference type="EMBL" id="FNIA01000004">
    <property type="protein sequence ID" value="SDM57435.1"/>
    <property type="molecule type" value="Genomic_DNA"/>
</dbReference>
<dbReference type="AlphaFoldDB" id="A0A1G9UCZ7"/>
<accession>A0A1G9UCZ7</accession>
<dbReference type="STRING" id="996166.SAMN05192554_10448"/>
<evidence type="ECO:0000313" key="2">
    <source>
        <dbReference type="EMBL" id="SDM57435.1"/>
    </source>
</evidence>